<dbReference type="Proteomes" id="UP001597295">
    <property type="component" value="Unassembled WGS sequence"/>
</dbReference>
<accession>A0ABW5DY28</accession>
<protein>
    <recommendedName>
        <fullName evidence="3">Lipoprotein</fullName>
    </recommendedName>
</protein>
<gene>
    <name evidence="1" type="ORF">ACFSM5_15640</name>
</gene>
<proteinExistence type="predicted"/>
<dbReference type="RefSeq" id="WP_379877418.1">
    <property type="nucleotide sequence ID" value="NZ_JBHUIP010000013.1"/>
</dbReference>
<reference evidence="2" key="1">
    <citation type="journal article" date="2019" name="Int. J. Syst. Evol. Microbiol.">
        <title>The Global Catalogue of Microorganisms (GCM) 10K type strain sequencing project: providing services to taxonomists for standard genome sequencing and annotation.</title>
        <authorList>
            <consortium name="The Broad Institute Genomics Platform"/>
            <consortium name="The Broad Institute Genome Sequencing Center for Infectious Disease"/>
            <person name="Wu L."/>
            <person name="Ma J."/>
        </authorList>
    </citation>
    <scope>NUCLEOTIDE SEQUENCE [LARGE SCALE GENOMIC DNA]</scope>
    <source>
        <strain evidence="2">CGMCC 1.19062</strain>
    </source>
</reference>
<keyword evidence="2" id="KW-1185">Reference proteome</keyword>
<sequence length="97" mass="11345">MKNFVSLMVVGFLLSSCRLYYIEFYEDEYNEAFYGPIKTDPLLMSDVDVGTLRKSFSRLCYIQNWRGIKVRSLIELDDSIVNGHEISMNEWASDKTK</sequence>
<name>A0ABW5DY28_9PROT</name>
<dbReference type="EMBL" id="JBHUIP010000013">
    <property type="protein sequence ID" value="MFD2264336.1"/>
    <property type="molecule type" value="Genomic_DNA"/>
</dbReference>
<dbReference type="PROSITE" id="PS51257">
    <property type="entry name" value="PROKAR_LIPOPROTEIN"/>
    <property type="match status" value="1"/>
</dbReference>
<organism evidence="1 2">
    <name type="scientific">Lacibacterium aquatile</name>
    <dbReference type="NCBI Taxonomy" id="1168082"/>
    <lineage>
        <taxon>Bacteria</taxon>
        <taxon>Pseudomonadati</taxon>
        <taxon>Pseudomonadota</taxon>
        <taxon>Alphaproteobacteria</taxon>
        <taxon>Rhodospirillales</taxon>
        <taxon>Rhodospirillaceae</taxon>
    </lineage>
</organism>
<evidence type="ECO:0000313" key="2">
    <source>
        <dbReference type="Proteomes" id="UP001597295"/>
    </source>
</evidence>
<evidence type="ECO:0008006" key="3">
    <source>
        <dbReference type="Google" id="ProtNLM"/>
    </source>
</evidence>
<comment type="caution">
    <text evidence="1">The sequence shown here is derived from an EMBL/GenBank/DDBJ whole genome shotgun (WGS) entry which is preliminary data.</text>
</comment>
<evidence type="ECO:0000313" key="1">
    <source>
        <dbReference type="EMBL" id="MFD2264336.1"/>
    </source>
</evidence>